<reference evidence="3 4" key="1">
    <citation type="journal article" date="2022" name="Int. J. Syst. Evol. Microbiol.">
        <title>Apilactobacillus apisilvae sp. nov., Nicolia spurrieriana gen. nov. sp. nov., Bombilactobacillus folatiphilus sp. nov. and Bombilactobacillus thymidiniphilus sp. nov., four new lactic acid bacterial isolates from stingless bees Tetragonula carbonaria and Austroplebeia australis.</title>
        <authorList>
            <person name="Oliphant S.A."/>
            <person name="Watson-Haigh N.S."/>
            <person name="Sumby K.M."/>
            <person name="Gardner J."/>
            <person name="Groom S."/>
            <person name="Jiranek V."/>
        </authorList>
    </citation>
    <scope>NUCLEOTIDE SEQUENCE [LARGE SCALE GENOMIC DNA]</scope>
    <source>
        <strain evidence="3 4">SG5_A10</strain>
    </source>
</reference>
<evidence type="ECO:0000313" key="3">
    <source>
        <dbReference type="EMBL" id="UQS85133.1"/>
    </source>
</evidence>
<gene>
    <name evidence="3" type="ORF">MOO46_00580</name>
</gene>
<dbReference type="SUPFAM" id="SSF56601">
    <property type="entry name" value="beta-lactamase/transpeptidase-like"/>
    <property type="match status" value="1"/>
</dbReference>
<dbReference type="RefSeq" id="WP_249511112.1">
    <property type="nucleotide sequence ID" value="NZ_CP093362.1"/>
</dbReference>
<dbReference type="EMBL" id="CP093362">
    <property type="protein sequence ID" value="UQS85133.1"/>
    <property type="molecule type" value="Genomic_DNA"/>
</dbReference>
<evidence type="ECO:0000313" key="4">
    <source>
        <dbReference type="Proteomes" id="UP000831859"/>
    </source>
</evidence>
<dbReference type="Proteomes" id="UP000831859">
    <property type="component" value="Chromosome"/>
</dbReference>
<dbReference type="InterPro" id="IPR001466">
    <property type="entry name" value="Beta-lactam-related"/>
</dbReference>
<accession>A0ABY4PHL3</accession>
<organism evidence="3 4">
    <name type="scientific">Apilactobacillus apisilvae</name>
    <dbReference type="NCBI Taxonomy" id="2923364"/>
    <lineage>
        <taxon>Bacteria</taxon>
        <taxon>Bacillati</taxon>
        <taxon>Bacillota</taxon>
        <taxon>Bacilli</taxon>
        <taxon>Lactobacillales</taxon>
        <taxon>Lactobacillaceae</taxon>
        <taxon>Apilactobacillus</taxon>
    </lineage>
</organism>
<keyword evidence="1" id="KW-0378">Hydrolase</keyword>
<dbReference type="Gene3D" id="3.40.710.10">
    <property type="entry name" value="DD-peptidase/beta-lactamase superfamily"/>
    <property type="match status" value="1"/>
</dbReference>
<feature type="domain" description="Beta-lactamase-related" evidence="2">
    <location>
        <begin position="9"/>
        <end position="316"/>
    </location>
</feature>
<evidence type="ECO:0000259" key="2">
    <source>
        <dbReference type="Pfam" id="PF00144"/>
    </source>
</evidence>
<protein>
    <submittedName>
        <fullName evidence="3">Beta-lactamase family protein</fullName>
    </submittedName>
</protein>
<dbReference type="InterPro" id="IPR050789">
    <property type="entry name" value="Diverse_Enzym_Activities"/>
</dbReference>
<dbReference type="PANTHER" id="PTHR43283:SF11">
    <property type="entry name" value="BETA-LACTAMASE-RELATED DOMAIN-CONTAINING PROTEIN"/>
    <property type="match status" value="1"/>
</dbReference>
<dbReference type="Pfam" id="PF00144">
    <property type="entry name" value="Beta-lactamase"/>
    <property type="match status" value="1"/>
</dbReference>
<evidence type="ECO:0000256" key="1">
    <source>
        <dbReference type="ARBA" id="ARBA00022801"/>
    </source>
</evidence>
<proteinExistence type="predicted"/>
<dbReference type="PANTHER" id="PTHR43283">
    <property type="entry name" value="BETA-LACTAMASE-RELATED"/>
    <property type="match status" value="1"/>
</dbReference>
<keyword evidence="4" id="KW-1185">Reference proteome</keyword>
<name>A0ABY4PHL3_9LACO</name>
<sequence>MKYYKTIENINHLVIDGVVPGVNCAFIDGEDVERHLIGDSELIPEKVELKDHLIYDMASITKVVGTTMVILKLSDDHKLNLDDSISKYLTTWSFPEVTIRNLITHTSGIEGYIKNRDNLNHDELIKSLLRLKVGKGLNHEMHYADVNFILLGLIAKKVTGQSIQKLIDRFVLKPLKMNNSGFNPKYKKNCIPTIYNKQTGKLLQGSVHDPKAQILGEDCGSAGLFSNMDDLIKFVHSILYPEDNPVLSDATIKGFFQDQTYSHKLGRSFGFELLYHDEMKYIWQSGYTGTFIIIIPDLKRAMIFLSNRVHPIAPNEYYIERRKTLIETYLNENKKAWK</sequence>
<dbReference type="InterPro" id="IPR012338">
    <property type="entry name" value="Beta-lactam/transpept-like"/>
</dbReference>